<dbReference type="NCBIfam" id="TIGR00002">
    <property type="entry name" value="S16"/>
    <property type="match status" value="1"/>
</dbReference>
<dbReference type="HAMAP" id="MF_00385">
    <property type="entry name" value="Ribosomal_bS16"/>
    <property type="match status" value="1"/>
</dbReference>
<evidence type="ECO:0000313" key="5">
    <source>
        <dbReference type="EMBL" id="QDV07014.1"/>
    </source>
</evidence>
<dbReference type="Pfam" id="PF00886">
    <property type="entry name" value="Ribosomal_S16"/>
    <property type="match status" value="1"/>
</dbReference>
<dbReference type="AlphaFoldDB" id="A0A518ESE5"/>
<comment type="similarity">
    <text evidence="3">Belongs to the bacterial ribosomal protein bS16 family.</text>
</comment>
<dbReference type="GO" id="GO:0015935">
    <property type="term" value="C:small ribosomal subunit"/>
    <property type="evidence" value="ECO:0007669"/>
    <property type="project" value="TreeGrafter"/>
</dbReference>
<keyword evidence="2 3" id="KW-0687">Ribonucleoprotein</keyword>
<feature type="compositionally biased region" description="Basic and acidic residues" evidence="4">
    <location>
        <begin position="109"/>
        <end position="129"/>
    </location>
</feature>
<dbReference type="Proteomes" id="UP000320390">
    <property type="component" value="Chromosome"/>
</dbReference>
<organism evidence="5 6">
    <name type="scientific">Saltatorellus ferox</name>
    <dbReference type="NCBI Taxonomy" id="2528018"/>
    <lineage>
        <taxon>Bacteria</taxon>
        <taxon>Pseudomonadati</taxon>
        <taxon>Planctomycetota</taxon>
        <taxon>Planctomycetia</taxon>
        <taxon>Planctomycetia incertae sedis</taxon>
        <taxon>Saltatorellus</taxon>
    </lineage>
</organism>
<feature type="compositionally biased region" description="Low complexity" evidence="4">
    <location>
        <begin position="131"/>
        <end position="143"/>
    </location>
</feature>
<name>A0A518ESE5_9BACT</name>
<dbReference type="PANTHER" id="PTHR12919:SF20">
    <property type="entry name" value="SMALL RIBOSOMAL SUBUNIT PROTEIN BS16M"/>
    <property type="match status" value="1"/>
</dbReference>
<feature type="region of interest" description="Disordered" evidence="4">
    <location>
        <begin position="83"/>
        <end position="143"/>
    </location>
</feature>
<evidence type="ECO:0000256" key="1">
    <source>
        <dbReference type="ARBA" id="ARBA00022980"/>
    </source>
</evidence>
<evidence type="ECO:0000313" key="6">
    <source>
        <dbReference type="Proteomes" id="UP000320390"/>
    </source>
</evidence>
<dbReference type="OrthoDB" id="9807878at2"/>
<proteinExistence type="inferred from homology"/>
<dbReference type="GO" id="GO:0005737">
    <property type="term" value="C:cytoplasm"/>
    <property type="evidence" value="ECO:0007669"/>
    <property type="project" value="UniProtKB-ARBA"/>
</dbReference>
<evidence type="ECO:0000256" key="2">
    <source>
        <dbReference type="ARBA" id="ARBA00023274"/>
    </source>
</evidence>
<dbReference type="InterPro" id="IPR000307">
    <property type="entry name" value="Ribosomal_bS16"/>
</dbReference>
<dbReference type="EMBL" id="CP036434">
    <property type="protein sequence ID" value="QDV07014.1"/>
    <property type="molecule type" value="Genomic_DNA"/>
</dbReference>
<reference evidence="5 6" key="1">
    <citation type="submission" date="2019-02" db="EMBL/GenBank/DDBJ databases">
        <title>Deep-cultivation of Planctomycetes and their phenomic and genomic characterization uncovers novel biology.</title>
        <authorList>
            <person name="Wiegand S."/>
            <person name="Jogler M."/>
            <person name="Boedeker C."/>
            <person name="Pinto D."/>
            <person name="Vollmers J."/>
            <person name="Rivas-Marin E."/>
            <person name="Kohn T."/>
            <person name="Peeters S.H."/>
            <person name="Heuer A."/>
            <person name="Rast P."/>
            <person name="Oberbeckmann S."/>
            <person name="Bunk B."/>
            <person name="Jeske O."/>
            <person name="Meyerdierks A."/>
            <person name="Storesund J.E."/>
            <person name="Kallscheuer N."/>
            <person name="Luecker S."/>
            <person name="Lage O.M."/>
            <person name="Pohl T."/>
            <person name="Merkel B.J."/>
            <person name="Hornburger P."/>
            <person name="Mueller R.-W."/>
            <person name="Bruemmer F."/>
            <person name="Labrenz M."/>
            <person name="Spormann A.M."/>
            <person name="Op den Camp H."/>
            <person name="Overmann J."/>
            <person name="Amann R."/>
            <person name="Jetten M.S.M."/>
            <person name="Mascher T."/>
            <person name="Medema M.H."/>
            <person name="Devos D.P."/>
            <person name="Kaster A.-K."/>
            <person name="Ovreas L."/>
            <person name="Rohde M."/>
            <person name="Galperin M.Y."/>
            <person name="Jogler C."/>
        </authorList>
    </citation>
    <scope>NUCLEOTIDE SEQUENCE [LARGE SCALE GENOMIC DNA]</scope>
    <source>
        <strain evidence="5 6">Poly30</strain>
    </source>
</reference>
<protein>
    <recommendedName>
        <fullName evidence="3">Small ribosomal subunit protein bS16</fullName>
    </recommendedName>
</protein>
<sequence>MAVVIRMKRTGRRNRPCYRISVADSRFPRDGRSLETLGLYDPIAGDKEKQITLKVDRAQHWLSVGAVPSPTVRSIFKRHDVYTGDFEPKPKAKRDRSGRKKTTATGTRRAADKNVRTERKSARQAERIAAKRAAAKAAAAGAE</sequence>
<dbReference type="RefSeq" id="WP_145197713.1">
    <property type="nucleotide sequence ID" value="NZ_CP036434.1"/>
</dbReference>
<dbReference type="SUPFAM" id="SSF54565">
    <property type="entry name" value="Ribosomal protein S16"/>
    <property type="match status" value="1"/>
</dbReference>
<accession>A0A518ESE5</accession>
<dbReference type="GO" id="GO:0006412">
    <property type="term" value="P:translation"/>
    <property type="evidence" value="ECO:0007669"/>
    <property type="project" value="UniProtKB-UniRule"/>
</dbReference>
<evidence type="ECO:0000256" key="3">
    <source>
        <dbReference type="HAMAP-Rule" id="MF_00385"/>
    </source>
</evidence>
<feature type="compositionally biased region" description="Basic residues" evidence="4">
    <location>
        <begin position="91"/>
        <end position="102"/>
    </location>
</feature>
<keyword evidence="1 3" id="KW-0689">Ribosomal protein</keyword>
<dbReference type="InterPro" id="IPR023803">
    <property type="entry name" value="Ribosomal_bS16_dom_sf"/>
</dbReference>
<gene>
    <name evidence="3 5" type="primary">rpsP</name>
    <name evidence="5" type="ORF">Poly30_25330</name>
</gene>
<dbReference type="GO" id="GO:0003735">
    <property type="term" value="F:structural constituent of ribosome"/>
    <property type="evidence" value="ECO:0007669"/>
    <property type="project" value="InterPro"/>
</dbReference>
<dbReference type="Gene3D" id="3.30.1320.10">
    <property type="match status" value="1"/>
</dbReference>
<dbReference type="PANTHER" id="PTHR12919">
    <property type="entry name" value="30S RIBOSOMAL PROTEIN S16"/>
    <property type="match status" value="1"/>
</dbReference>
<evidence type="ECO:0000256" key="4">
    <source>
        <dbReference type="SAM" id="MobiDB-lite"/>
    </source>
</evidence>
<keyword evidence="6" id="KW-1185">Reference proteome</keyword>